<dbReference type="Proteomes" id="UP000184111">
    <property type="component" value="Unassembled WGS sequence"/>
</dbReference>
<evidence type="ECO:0000313" key="9">
    <source>
        <dbReference type="EMBL" id="SHM05318.1"/>
    </source>
</evidence>
<dbReference type="GO" id="GO:0020037">
    <property type="term" value="F:heme binding"/>
    <property type="evidence" value="ECO:0007669"/>
    <property type="project" value="InterPro"/>
</dbReference>
<dbReference type="PRINTS" id="PR00385">
    <property type="entry name" value="P450"/>
</dbReference>
<comment type="similarity">
    <text evidence="1 7">Belongs to the cytochrome P450 family.</text>
</comment>
<evidence type="ECO:0000256" key="4">
    <source>
        <dbReference type="ARBA" id="ARBA00023002"/>
    </source>
</evidence>
<name>A0A1M7FNH4_9ACTN</name>
<dbReference type="Gene3D" id="1.10.630.10">
    <property type="entry name" value="Cytochrome P450"/>
    <property type="match status" value="1"/>
</dbReference>
<proteinExistence type="inferred from homology"/>
<dbReference type="PANTHER" id="PTHR46696">
    <property type="entry name" value="P450, PUTATIVE (EUROFUNG)-RELATED"/>
    <property type="match status" value="1"/>
</dbReference>
<dbReference type="PROSITE" id="PS00086">
    <property type="entry name" value="CYTOCHROME_P450"/>
    <property type="match status" value="1"/>
</dbReference>
<dbReference type="GO" id="GO:0005506">
    <property type="term" value="F:iron ion binding"/>
    <property type="evidence" value="ECO:0007669"/>
    <property type="project" value="InterPro"/>
</dbReference>
<evidence type="ECO:0000256" key="7">
    <source>
        <dbReference type="RuleBase" id="RU000461"/>
    </source>
</evidence>
<evidence type="ECO:0000256" key="8">
    <source>
        <dbReference type="SAM" id="MobiDB-lite"/>
    </source>
</evidence>
<sequence length="411" mass="45676">MTDTADSAAPTEDTAELPSFPMPRRCPFDLNEQYAELREEAPITPVDLASGRDAWLVTSHEHVRTLFLDPRLSADGTHPTFPILAPRRKSFDEQARGFLPWMDPPEHTRYRRMLINEFTVRRIRAMRPRVQAVVDGCIDRMEAGPRPVDLVRALALPVPSQTICDVLGVPYEDLDHIQDRAEVMVSKVHPPEERAAALRDLRTYLGDLLHRKGREPGDDTLSRLVARHRAVGADDHDHLTGLALLILIGGYESTASTIALGTVALLAHPDQAAELRADPSLAPKAVEELLRYFSVADNVTSRVSLEDVEIGGVTIRKGQGVLLSNAAANRDAAVFPDPETLDIHRDARQHMAFGYGIHQCLGQNLARLELDVVFSTLLRRLPGLRLAVPVEDLPFKDDAIMYGIHELPVTW</sequence>
<keyword evidence="3 7" id="KW-0479">Metal-binding</keyword>
<keyword evidence="2 7" id="KW-0349">Heme</keyword>
<dbReference type="CDD" id="cd11030">
    <property type="entry name" value="CYP105-like"/>
    <property type="match status" value="1"/>
</dbReference>
<dbReference type="FunFam" id="1.10.630.10:FF:000018">
    <property type="entry name" value="Cytochrome P450 monooxygenase"/>
    <property type="match status" value="1"/>
</dbReference>
<feature type="region of interest" description="Disordered" evidence="8">
    <location>
        <begin position="1"/>
        <end position="24"/>
    </location>
</feature>
<evidence type="ECO:0000256" key="1">
    <source>
        <dbReference type="ARBA" id="ARBA00010617"/>
    </source>
</evidence>
<dbReference type="STRING" id="310782.SAMN05216499_1083"/>
<keyword evidence="10" id="KW-1185">Reference proteome</keyword>
<evidence type="ECO:0000256" key="2">
    <source>
        <dbReference type="ARBA" id="ARBA00022617"/>
    </source>
</evidence>
<dbReference type="GO" id="GO:0004497">
    <property type="term" value="F:monooxygenase activity"/>
    <property type="evidence" value="ECO:0007669"/>
    <property type="project" value="UniProtKB-KW"/>
</dbReference>
<dbReference type="InterPro" id="IPR002397">
    <property type="entry name" value="Cyt_P450_B"/>
</dbReference>
<dbReference type="EMBL" id="FRBI01000008">
    <property type="protein sequence ID" value="SHM05318.1"/>
    <property type="molecule type" value="Genomic_DNA"/>
</dbReference>
<dbReference type="InterPro" id="IPR036396">
    <property type="entry name" value="Cyt_P450_sf"/>
</dbReference>
<organism evidence="9 10">
    <name type="scientific">Actinacidiphila paucisporea</name>
    <dbReference type="NCBI Taxonomy" id="310782"/>
    <lineage>
        <taxon>Bacteria</taxon>
        <taxon>Bacillati</taxon>
        <taxon>Actinomycetota</taxon>
        <taxon>Actinomycetes</taxon>
        <taxon>Kitasatosporales</taxon>
        <taxon>Streptomycetaceae</taxon>
        <taxon>Actinacidiphila</taxon>
    </lineage>
</organism>
<evidence type="ECO:0000256" key="5">
    <source>
        <dbReference type="ARBA" id="ARBA00023004"/>
    </source>
</evidence>
<dbReference type="PANTHER" id="PTHR46696:SF1">
    <property type="entry name" value="CYTOCHROME P450 YJIB-RELATED"/>
    <property type="match status" value="1"/>
</dbReference>
<dbReference type="PRINTS" id="PR00359">
    <property type="entry name" value="BP450"/>
</dbReference>
<keyword evidence="5 7" id="KW-0408">Iron</keyword>
<evidence type="ECO:0000256" key="3">
    <source>
        <dbReference type="ARBA" id="ARBA00022723"/>
    </source>
</evidence>
<dbReference type="InterPro" id="IPR001128">
    <property type="entry name" value="Cyt_P450"/>
</dbReference>
<dbReference type="GO" id="GO:0016705">
    <property type="term" value="F:oxidoreductase activity, acting on paired donors, with incorporation or reduction of molecular oxygen"/>
    <property type="evidence" value="ECO:0007669"/>
    <property type="project" value="InterPro"/>
</dbReference>
<gene>
    <name evidence="9" type="ORF">SAMN05216499_1083</name>
</gene>
<protein>
    <submittedName>
        <fullName evidence="9">Cytochrome P450</fullName>
    </submittedName>
</protein>
<evidence type="ECO:0000256" key="6">
    <source>
        <dbReference type="ARBA" id="ARBA00023033"/>
    </source>
</evidence>
<dbReference type="AlphaFoldDB" id="A0A1M7FNH4"/>
<accession>A0A1M7FNH4</accession>
<keyword evidence="4 7" id="KW-0560">Oxidoreductase</keyword>
<dbReference type="InterPro" id="IPR017972">
    <property type="entry name" value="Cyt_P450_CS"/>
</dbReference>
<keyword evidence="6 7" id="KW-0503">Monooxygenase</keyword>
<reference evidence="9 10" key="1">
    <citation type="submission" date="2016-11" db="EMBL/GenBank/DDBJ databases">
        <authorList>
            <person name="Jaros S."/>
            <person name="Januszkiewicz K."/>
            <person name="Wedrychowicz H."/>
        </authorList>
    </citation>
    <scope>NUCLEOTIDE SEQUENCE [LARGE SCALE GENOMIC DNA]</scope>
    <source>
        <strain evidence="9 10">CGMCC 4.2025</strain>
    </source>
</reference>
<dbReference type="Pfam" id="PF00067">
    <property type="entry name" value="p450"/>
    <property type="match status" value="1"/>
</dbReference>
<dbReference type="SUPFAM" id="SSF48264">
    <property type="entry name" value="Cytochrome P450"/>
    <property type="match status" value="1"/>
</dbReference>
<evidence type="ECO:0000313" key="10">
    <source>
        <dbReference type="Proteomes" id="UP000184111"/>
    </source>
</evidence>